<accession>A0AAE1CTQ2</accession>
<protein>
    <submittedName>
        <fullName evidence="1">Uncharacterized protein</fullName>
    </submittedName>
</protein>
<name>A0AAE1CTQ2_9GAST</name>
<dbReference type="AlphaFoldDB" id="A0AAE1CTQ2"/>
<keyword evidence="2" id="KW-1185">Reference proteome</keyword>
<gene>
    <name evidence="1" type="ORF">RRG08_038999</name>
</gene>
<evidence type="ECO:0000313" key="1">
    <source>
        <dbReference type="EMBL" id="KAK3734978.1"/>
    </source>
</evidence>
<sequence>MFSLAAPIFLPLFPRINPLLGRLFVKDFEIDQDDDKMRFKEDDGQQVSVSQQDQMMSNSLGLYLQCAGQ</sequence>
<dbReference type="EMBL" id="JAWDGP010006834">
    <property type="protein sequence ID" value="KAK3734978.1"/>
    <property type="molecule type" value="Genomic_DNA"/>
</dbReference>
<reference evidence="1" key="1">
    <citation type="journal article" date="2023" name="G3 (Bethesda)">
        <title>A reference genome for the long-term kleptoplast-retaining sea slug Elysia crispata morphotype clarki.</title>
        <authorList>
            <person name="Eastman K.E."/>
            <person name="Pendleton A.L."/>
            <person name="Shaikh M.A."/>
            <person name="Suttiyut T."/>
            <person name="Ogas R."/>
            <person name="Tomko P."/>
            <person name="Gavelis G."/>
            <person name="Widhalm J.R."/>
            <person name="Wisecaver J.H."/>
        </authorList>
    </citation>
    <scope>NUCLEOTIDE SEQUENCE</scope>
    <source>
        <strain evidence="1">ECLA1</strain>
    </source>
</reference>
<proteinExistence type="predicted"/>
<dbReference type="Proteomes" id="UP001283361">
    <property type="component" value="Unassembled WGS sequence"/>
</dbReference>
<evidence type="ECO:0000313" key="2">
    <source>
        <dbReference type="Proteomes" id="UP001283361"/>
    </source>
</evidence>
<comment type="caution">
    <text evidence="1">The sequence shown here is derived from an EMBL/GenBank/DDBJ whole genome shotgun (WGS) entry which is preliminary data.</text>
</comment>
<organism evidence="1 2">
    <name type="scientific">Elysia crispata</name>
    <name type="common">lettuce slug</name>
    <dbReference type="NCBI Taxonomy" id="231223"/>
    <lineage>
        <taxon>Eukaryota</taxon>
        <taxon>Metazoa</taxon>
        <taxon>Spiralia</taxon>
        <taxon>Lophotrochozoa</taxon>
        <taxon>Mollusca</taxon>
        <taxon>Gastropoda</taxon>
        <taxon>Heterobranchia</taxon>
        <taxon>Euthyneura</taxon>
        <taxon>Panpulmonata</taxon>
        <taxon>Sacoglossa</taxon>
        <taxon>Placobranchoidea</taxon>
        <taxon>Plakobranchidae</taxon>
        <taxon>Elysia</taxon>
    </lineage>
</organism>